<sequence length="62" mass="7359">MEICQLITPLMLFQDSKHLNEHHSPSPFEGQFVQVPYKDGNLHRASWQWNPPIFQRCQNHTT</sequence>
<dbReference type="AlphaFoldDB" id="A0A0K2VGU5"/>
<protein>
    <submittedName>
        <fullName evidence="1">Uncharacterized protein</fullName>
    </submittedName>
</protein>
<evidence type="ECO:0000313" key="1">
    <source>
        <dbReference type="EMBL" id="CDW49674.1"/>
    </source>
</evidence>
<name>A0A0K2VGU5_LEPSM</name>
<dbReference type="EMBL" id="HACA01032313">
    <property type="protein sequence ID" value="CDW49674.1"/>
    <property type="molecule type" value="Transcribed_RNA"/>
</dbReference>
<reference evidence="1" key="1">
    <citation type="submission" date="2014-05" db="EMBL/GenBank/DDBJ databases">
        <authorList>
            <person name="Chronopoulou M."/>
        </authorList>
    </citation>
    <scope>NUCLEOTIDE SEQUENCE</scope>
    <source>
        <tissue evidence="1">Whole organism</tissue>
    </source>
</reference>
<organism evidence="1">
    <name type="scientific">Lepeophtheirus salmonis</name>
    <name type="common">Salmon louse</name>
    <name type="synonym">Caligus salmonis</name>
    <dbReference type="NCBI Taxonomy" id="72036"/>
    <lineage>
        <taxon>Eukaryota</taxon>
        <taxon>Metazoa</taxon>
        <taxon>Ecdysozoa</taxon>
        <taxon>Arthropoda</taxon>
        <taxon>Crustacea</taxon>
        <taxon>Multicrustacea</taxon>
        <taxon>Hexanauplia</taxon>
        <taxon>Copepoda</taxon>
        <taxon>Siphonostomatoida</taxon>
        <taxon>Caligidae</taxon>
        <taxon>Lepeophtheirus</taxon>
    </lineage>
</organism>
<proteinExistence type="predicted"/>
<accession>A0A0K2VGU5</accession>